<evidence type="ECO:0000313" key="1">
    <source>
        <dbReference type="EMBL" id="GAA0242401.1"/>
    </source>
</evidence>
<dbReference type="Pfam" id="PF04299">
    <property type="entry name" value="FMN_bind_2"/>
    <property type="match status" value="1"/>
</dbReference>
<reference evidence="1 2" key="1">
    <citation type="journal article" date="2019" name="Int. J. Syst. Evol. Microbiol.">
        <title>The Global Catalogue of Microorganisms (GCM) 10K type strain sequencing project: providing services to taxonomists for standard genome sequencing and annotation.</title>
        <authorList>
            <consortium name="The Broad Institute Genomics Platform"/>
            <consortium name="The Broad Institute Genome Sequencing Center for Infectious Disease"/>
            <person name="Wu L."/>
            <person name="Ma J."/>
        </authorList>
    </citation>
    <scope>NUCLEOTIDE SEQUENCE [LARGE SCALE GENOMIC DNA]</scope>
    <source>
        <strain evidence="1 2">JCM 16242</strain>
    </source>
</reference>
<dbReference type="RefSeq" id="WP_343879827.1">
    <property type="nucleotide sequence ID" value="NZ_BAAAFO010000001.1"/>
</dbReference>
<dbReference type="PANTHER" id="PTHR35802">
    <property type="entry name" value="PROTEASE SYNTHASE AND SPORULATION PROTEIN PAI 2"/>
    <property type="match status" value="1"/>
</dbReference>
<dbReference type="InterPro" id="IPR007396">
    <property type="entry name" value="TR_PAI2-type"/>
</dbReference>
<evidence type="ECO:0000313" key="2">
    <source>
        <dbReference type="Proteomes" id="UP001500657"/>
    </source>
</evidence>
<comment type="caution">
    <text evidence="1">The sequence shown here is derived from an EMBL/GenBank/DDBJ whole genome shotgun (WGS) entry which is preliminary data.</text>
</comment>
<dbReference type="PIRSF" id="PIRSF010372">
    <property type="entry name" value="PaiB"/>
    <property type="match status" value="1"/>
</dbReference>
<sequence length="207" mass="23076">MYAPTSFRETRREVLRDLVRVYPFATVIVQAQGGLAANHLPFEWHGDALQAHVARGNELAAMDGAQVLVVFQGPQGYISPNWYPSKHETGREVPTWNYTVVHVHGHLRVIDDAAWIRGQLEALTDHHESGQPRPWKISDAPEDHVGKLLGAIVGIEVAVERIEGKFKLSQNHPARNREGVITGLRQRDGDGDMELAALMSQREESAL</sequence>
<keyword evidence="2" id="KW-1185">Reference proteome</keyword>
<dbReference type="Gene3D" id="2.30.110.10">
    <property type="entry name" value="Electron Transport, Fmn-binding Protein, Chain A"/>
    <property type="match status" value="1"/>
</dbReference>
<dbReference type="PANTHER" id="PTHR35802:SF1">
    <property type="entry name" value="PROTEASE SYNTHASE AND SPORULATION PROTEIN PAI 2"/>
    <property type="match status" value="1"/>
</dbReference>
<name>A0ABN0U8P7_9GAMM</name>
<organism evidence="1 2">
    <name type="scientific">Rhodanobacter caeni</name>
    <dbReference type="NCBI Taxonomy" id="657654"/>
    <lineage>
        <taxon>Bacteria</taxon>
        <taxon>Pseudomonadati</taxon>
        <taxon>Pseudomonadota</taxon>
        <taxon>Gammaproteobacteria</taxon>
        <taxon>Lysobacterales</taxon>
        <taxon>Rhodanobacteraceae</taxon>
        <taxon>Rhodanobacter</taxon>
    </lineage>
</organism>
<dbReference type="EMBL" id="BAAAFO010000001">
    <property type="protein sequence ID" value="GAA0242401.1"/>
    <property type="molecule type" value="Genomic_DNA"/>
</dbReference>
<gene>
    <name evidence="1" type="ORF">GCM10009126_05070</name>
</gene>
<dbReference type="Proteomes" id="UP001500657">
    <property type="component" value="Unassembled WGS sequence"/>
</dbReference>
<protein>
    <submittedName>
        <fullName evidence="1">FMN-binding negative transcriptional regulator</fullName>
    </submittedName>
</protein>
<dbReference type="SUPFAM" id="SSF50475">
    <property type="entry name" value="FMN-binding split barrel"/>
    <property type="match status" value="1"/>
</dbReference>
<accession>A0ABN0U8P7</accession>
<proteinExistence type="predicted"/>
<dbReference type="InterPro" id="IPR012349">
    <property type="entry name" value="Split_barrel_FMN-bd"/>
</dbReference>